<dbReference type="PANTHER" id="PTHR24064">
    <property type="entry name" value="SOLUTE CARRIER FAMILY 22 MEMBER"/>
    <property type="match status" value="1"/>
</dbReference>
<evidence type="ECO:0000256" key="4">
    <source>
        <dbReference type="ARBA" id="ARBA00023136"/>
    </source>
</evidence>
<dbReference type="SUPFAM" id="SSF103473">
    <property type="entry name" value="MFS general substrate transporter"/>
    <property type="match status" value="1"/>
</dbReference>
<dbReference type="InterPro" id="IPR005828">
    <property type="entry name" value="MFS_sugar_transport-like"/>
</dbReference>
<reference evidence="7 8" key="1">
    <citation type="submission" date="2023-11" db="EMBL/GenBank/DDBJ databases">
        <title>Halocaridina rubra genome assembly.</title>
        <authorList>
            <person name="Smith C."/>
        </authorList>
    </citation>
    <scope>NUCLEOTIDE SEQUENCE [LARGE SCALE GENOMIC DNA]</scope>
    <source>
        <strain evidence="7">EP-1</strain>
        <tissue evidence="7">Whole</tissue>
    </source>
</reference>
<feature type="transmembrane region" description="Helical" evidence="5">
    <location>
        <begin position="416"/>
        <end position="439"/>
    </location>
</feature>
<keyword evidence="4 5" id="KW-0472">Membrane</keyword>
<dbReference type="Pfam" id="PF00083">
    <property type="entry name" value="Sugar_tr"/>
    <property type="match status" value="1"/>
</dbReference>
<keyword evidence="2 5" id="KW-0812">Transmembrane</keyword>
<evidence type="ECO:0000256" key="1">
    <source>
        <dbReference type="ARBA" id="ARBA00004141"/>
    </source>
</evidence>
<evidence type="ECO:0000259" key="6">
    <source>
        <dbReference type="PROSITE" id="PS50850"/>
    </source>
</evidence>
<organism evidence="7 8">
    <name type="scientific">Halocaridina rubra</name>
    <name type="common">Hawaiian red shrimp</name>
    <dbReference type="NCBI Taxonomy" id="373956"/>
    <lineage>
        <taxon>Eukaryota</taxon>
        <taxon>Metazoa</taxon>
        <taxon>Ecdysozoa</taxon>
        <taxon>Arthropoda</taxon>
        <taxon>Crustacea</taxon>
        <taxon>Multicrustacea</taxon>
        <taxon>Malacostraca</taxon>
        <taxon>Eumalacostraca</taxon>
        <taxon>Eucarida</taxon>
        <taxon>Decapoda</taxon>
        <taxon>Pleocyemata</taxon>
        <taxon>Caridea</taxon>
        <taxon>Atyoidea</taxon>
        <taxon>Atyidae</taxon>
        <taxon>Halocaridina</taxon>
    </lineage>
</organism>
<feature type="transmembrane region" description="Helical" evidence="5">
    <location>
        <begin position="109"/>
        <end position="132"/>
    </location>
</feature>
<proteinExistence type="predicted"/>
<comment type="caution">
    <text evidence="7">The sequence shown here is derived from an EMBL/GenBank/DDBJ whole genome shotgun (WGS) entry which is preliminary data.</text>
</comment>
<evidence type="ECO:0000313" key="7">
    <source>
        <dbReference type="EMBL" id="KAK7071582.1"/>
    </source>
</evidence>
<dbReference type="InterPro" id="IPR020846">
    <property type="entry name" value="MFS_dom"/>
</dbReference>
<feature type="transmembrane region" description="Helical" evidence="5">
    <location>
        <begin position="273"/>
        <end position="290"/>
    </location>
</feature>
<feature type="transmembrane region" description="Helical" evidence="5">
    <location>
        <begin position="302"/>
        <end position="323"/>
    </location>
</feature>
<keyword evidence="3 5" id="KW-1133">Transmembrane helix</keyword>
<dbReference type="AlphaFoldDB" id="A0AAN8WV40"/>
<feature type="transmembrane region" description="Helical" evidence="5">
    <location>
        <begin position="52"/>
        <end position="72"/>
    </location>
</feature>
<feature type="transmembrane region" description="Helical" evidence="5">
    <location>
        <begin position="84"/>
        <end position="103"/>
    </location>
</feature>
<evidence type="ECO:0000313" key="8">
    <source>
        <dbReference type="Proteomes" id="UP001381693"/>
    </source>
</evidence>
<gene>
    <name evidence="7" type="ORF">SK128_010404</name>
</gene>
<dbReference type="PROSITE" id="PS00216">
    <property type="entry name" value="SUGAR_TRANSPORT_1"/>
    <property type="match status" value="1"/>
</dbReference>
<feature type="transmembrane region" description="Helical" evidence="5">
    <location>
        <begin position="330"/>
        <end position="349"/>
    </location>
</feature>
<evidence type="ECO:0000256" key="2">
    <source>
        <dbReference type="ARBA" id="ARBA00022692"/>
    </source>
</evidence>
<evidence type="ECO:0000256" key="5">
    <source>
        <dbReference type="SAM" id="Phobius"/>
    </source>
</evidence>
<dbReference type="PROSITE" id="PS50850">
    <property type="entry name" value="MFS"/>
    <property type="match status" value="1"/>
</dbReference>
<feature type="domain" description="Major facilitator superfamily (MFS) profile" evidence="6">
    <location>
        <begin position="1"/>
        <end position="444"/>
    </location>
</feature>
<feature type="transmembrane region" description="Helical" evidence="5">
    <location>
        <begin position="171"/>
        <end position="189"/>
    </location>
</feature>
<dbReference type="InterPro" id="IPR036259">
    <property type="entry name" value="MFS_trans_sf"/>
</dbReference>
<dbReference type="InterPro" id="IPR005829">
    <property type="entry name" value="Sugar_transporter_CS"/>
</dbReference>
<dbReference type="GO" id="GO:0016020">
    <property type="term" value="C:membrane"/>
    <property type="evidence" value="ECO:0007669"/>
    <property type="project" value="UniProtKB-SubCell"/>
</dbReference>
<evidence type="ECO:0000256" key="3">
    <source>
        <dbReference type="ARBA" id="ARBA00022989"/>
    </source>
</evidence>
<protein>
    <recommendedName>
        <fullName evidence="6">Major facilitator superfamily (MFS) profile domain-containing protein</fullName>
    </recommendedName>
</protein>
<dbReference type="GO" id="GO:0022857">
    <property type="term" value="F:transmembrane transporter activity"/>
    <property type="evidence" value="ECO:0007669"/>
    <property type="project" value="InterPro"/>
</dbReference>
<dbReference type="Gene3D" id="1.20.1250.20">
    <property type="entry name" value="MFS general substrate transporter like domains"/>
    <property type="match status" value="1"/>
</dbReference>
<accession>A0AAN8WV40</accession>
<dbReference type="Proteomes" id="UP001381693">
    <property type="component" value="Unassembled WGS sequence"/>
</dbReference>
<feature type="transmembrane region" description="Helical" evidence="5">
    <location>
        <begin position="144"/>
        <end position="165"/>
    </location>
</feature>
<dbReference type="CDD" id="cd17317">
    <property type="entry name" value="MFS_SLC22"/>
    <property type="match status" value="1"/>
</dbReference>
<dbReference type="EMBL" id="JAXCGZ010014236">
    <property type="protein sequence ID" value="KAK7071582.1"/>
    <property type="molecule type" value="Genomic_DNA"/>
</dbReference>
<sequence>MDPTHLLSASWENIPTHKEKSSEKLECDSWIFDTSVFHSTLVSEFSLVCGRLWMKASVQASYMMGLLLGSLIMGQLSDRFGRRIMTVFCTFASIIIGIVASFANSFVFFLALRFILAFTNAGIMVICFVLVMEVVKPGARTFTGMMYAFFFGSGIGILPGIAYFIRDWRYLQLAISLSNGILIAYYWILPESPRWLASQGRTEEALEILKKIAKTNGRQLPSDDEMIKLISHDYTKRKHNSGFDTATNPLSSIEKIFKSQVALIRTPVMRRRCCICFFIWFVAASSYYGLIFSGGNINADPFLMIFVSGLVEIPSSLIAIVVMTRLGRRITMFGLFLTSGLCCLLVLAVPKELIYLNFFLVNLGKFFNTAVFQQSYLYTSELVPTPVRNIAVGTSSMFARVGCVITPFIIELLGELHYAFPSTLFGILCVAAGLLTLLLPETNNKKLPETVEEVEDMNK</sequence>
<keyword evidence="8" id="KW-1185">Reference proteome</keyword>
<name>A0AAN8WV40_HALRR</name>
<comment type="subcellular location">
    <subcellularLocation>
        <location evidence="1">Membrane</location>
        <topology evidence="1">Multi-pass membrane protein</topology>
    </subcellularLocation>
</comment>